<dbReference type="EMBL" id="SGPL01000191">
    <property type="protein sequence ID" value="THH15781.1"/>
    <property type="molecule type" value="Genomic_DNA"/>
</dbReference>
<feature type="region of interest" description="Disordered" evidence="1">
    <location>
        <begin position="154"/>
        <end position="220"/>
    </location>
</feature>
<feature type="compositionally biased region" description="Pro residues" evidence="1">
    <location>
        <begin position="519"/>
        <end position="532"/>
    </location>
</feature>
<evidence type="ECO:0000313" key="3">
    <source>
        <dbReference type="Proteomes" id="UP000310158"/>
    </source>
</evidence>
<dbReference type="AlphaFoldDB" id="A0A4S4LVQ2"/>
<dbReference type="OrthoDB" id="3168445at2759"/>
<feature type="region of interest" description="Disordered" evidence="1">
    <location>
        <begin position="96"/>
        <end position="123"/>
    </location>
</feature>
<feature type="compositionally biased region" description="Low complexity" evidence="1">
    <location>
        <begin position="316"/>
        <end position="325"/>
    </location>
</feature>
<feature type="compositionally biased region" description="Low complexity" evidence="1">
    <location>
        <begin position="96"/>
        <end position="109"/>
    </location>
</feature>
<feature type="compositionally biased region" description="Polar residues" evidence="1">
    <location>
        <begin position="392"/>
        <end position="409"/>
    </location>
</feature>
<comment type="caution">
    <text evidence="2">The sequence shown here is derived from an EMBL/GenBank/DDBJ whole genome shotgun (WGS) entry which is preliminary data.</text>
</comment>
<feature type="compositionally biased region" description="Low complexity" evidence="1">
    <location>
        <begin position="419"/>
        <end position="445"/>
    </location>
</feature>
<evidence type="ECO:0000256" key="1">
    <source>
        <dbReference type="SAM" id="MobiDB-lite"/>
    </source>
</evidence>
<feature type="compositionally biased region" description="Polar residues" evidence="1">
    <location>
        <begin position="30"/>
        <end position="70"/>
    </location>
</feature>
<feature type="compositionally biased region" description="Basic and acidic residues" evidence="1">
    <location>
        <begin position="280"/>
        <end position="313"/>
    </location>
</feature>
<feature type="region of interest" description="Disordered" evidence="1">
    <location>
        <begin position="274"/>
        <end position="627"/>
    </location>
</feature>
<protein>
    <submittedName>
        <fullName evidence="2">Uncharacterized protein</fullName>
    </submittedName>
</protein>
<feature type="region of interest" description="Disordered" evidence="1">
    <location>
        <begin position="650"/>
        <end position="684"/>
    </location>
</feature>
<accession>A0A4S4LVQ2</accession>
<keyword evidence="3" id="KW-1185">Reference proteome</keyword>
<reference evidence="2 3" key="1">
    <citation type="submission" date="2019-02" db="EMBL/GenBank/DDBJ databases">
        <title>Genome sequencing of the rare red list fungi Bondarzewia mesenterica.</title>
        <authorList>
            <person name="Buettner E."/>
            <person name="Kellner H."/>
        </authorList>
    </citation>
    <scope>NUCLEOTIDE SEQUENCE [LARGE SCALE GENOMIC DNA]</scope>
    <source>
        <strain evidence="2 3">DSM 108281</strain>
    </source>
</reference>
<gene>
    <name evidence="2" type="ORF">EW146_g4750</name>
</gene>
<feature type="compositionally biased region" description="Low complexity" evidence="1">
    <location>
        <begin position="478"/>
        <end position="518"/>
    </location>
</feature>
<proteinExistence type="predicted"/>
<organism evidence="2 3">
    <name type="scientific">Bondarzewia mesenterica</name>
    <dbReference type="NCBI Taxonomy" id="1095465"/>
    <lineage>
        <taxon>Eukaryota</taxon>
        <taxon>Fungi</taxon>
        <taxon>Dikarya</taxon>
        <taxon>Basidiomycota</taxon>
        <taxon>Agaricomycotina</taxon>
        <taxon>Agaricomycetes</taxon>
        <taxon>Russulales</taxon>
        <taxon>Bondarzewiaceae</taxon>
        <taxon>Bondarzewia</taxon>
    </lineage>
</organism>
<dbReference type="Proteomes" id="UP000310158">
    <property type="component" value="Unassembled WGS sequence"/>
</dbReference>
<name>A0A4S4LVQ2_9AGAM</name>
<feature type="compositionally biased region" description="Low complexity" evidence="1">
    <location>
        <begin position="533"/>
        <end position="579"/>
    </location>
</feature>
<feature type="region of interest" description="Disordered" evidence="1">
    <location>
        <begin position="1"/>
        <end position="70"/>
    </location>
</feature>
<feature type="compositionally biased region" description="Basic and acidic residues" evidence="1">
    <location>
        <begin position="449"/>
        <end position="460"/>
    </location>
</feature>
<feature type="compositionally biased region" description="Basic residues" evidence="1">
    <location>
        <begin position="19"/>
        <end position="29"/>
    </location>
</feature>
<evidence type="ECO:0000313" key="2">
    <source>
        <dbReference type="EMBL" id="THH15781.1"/>
    </source>
</evidence>
<feature type="compositionally biased region" description="Low complexity" evidence="1">
    <location>
        <begin position="162"/>
        <end position="177"/>
    </location>
</feature>
<sequence>MDPPPSTTTARRFTIRVGFGRKRQRKPSTRRTPSVSQRSPGTSTTRAAQHTTKPSAGAGSSTDIPVSINPSAMHFNDGAAKLSMPFVLIGRRAILSRPSSSPSPATRPLQRGSRDSPFRTADDMVLVPQRSTRSIASDALKPQKSRGFFGRLTLKFRPRLPSPGATAQTSTPTSPSPLRRVSQDSITCRGASAKRRGTRAAGPPLPNTFSSRSRREEALRERGLLPPAQIKYLSDLEAEEDRRLGVMRESRPFESDDGLSRAKEVVVMWRAGNSAASLIENKDANERASVEQERSSSTSEGRRTFEGGSKYKEMISSPLSSSFPSTDDHSLPNSPMSFGQAFTAIPDADSSPPPVPPKSLHRHPMGPRPSPPSTPRASISRSRNSIDDTASKRSPTAHTVTRTPTSGTDTSDKVAQWLRTSTPSSTPPRTTTSSPRTTASSPRTAMPADIRRRESGESSRRPISPASPTSQFAAQQALPRSRPSSSRSTTLSSPPTSPKVPLSPGRSPSTTSPRIRPSNLPPPTGPLPPLPSPKTSSPTGLHPSNSTHTQSTTTAPSSPTIPSLIDSVSSHVSQSTSGSIASMPVTPSFPSVPITYDQTRDAAGKGSKAGRPQGPSIIVESSEEPAGAEIVIETPPSSEELGILPSAQQAFHRPTPRTLPLAAADRPKSMGASLFTRRKDRSPTLGVEPQMAKPLSLLNLRQTFSGALRPRPLSSAPSSMPVLRVHSGLEAVPRAALSPQMHSRGSILLQTRGIEDAESRRLSEMAFLD</sequence>
<feature type="compositionally biased region" description="Basic and acidic residues" evidence="1">
    <location>
        <begin position="112"/>
        <end position="122"/>
    </location>
</feature>